<proteinExistence type="predicted"/>
<dbReference type="Gene3D" id="3.80.10.10">
    <property type="entry name" value="Ribonuclease Inhibitor"/>
    <property type="match status" value="1"/>
</dbReference>
<organism evidence="2 3">
    <name type="scientific">Ganoderma sinense ZZ0214-1</name>
    <dbReference type="NCBI Taxonomy" id="1077348"/>
    <lineage>
        <taxon>Eukaryota</taxon>
        <taxon>Fungi</taxon>
        <taxon>Dikarya</taxon>
        <taxon>Basidiomycota</taxon>
        <taxon>Agaricomycotina</taxon>
        <taxon>Agaricomycetes</taxon>
        <taxon>Polyporales</taxon>
        <taxon>Polyporaceae</taxon>
        <taxon>Ganoderma</taxon>
    </lineage>
</organism>
<accession>A0A2G8S5A0</accession>
<gene>
    <name evidence="2" type="ORF">GSI_09000</name>
</gene>
<evidence type="ECO:0000313" key="2">
    <source>
        <dbReference type="EMBL" id="PIL28953.1"/>
    </source>
</evidence>
<dbReference type="SUPFAM" id="SSF52047">
    <property type="entry name" value="RNI-like"/>
    <property type="match status" value="1"/>
</dbReference>
<keyword evidence="3" id="KW-1185">Reference proteome</keyword>
<protein>
    <submittedName>
        <fullName evidence="2">Uncharacterized protein</fullName>
    </submittedName>
</protein>
<feature type="region of interest" description="Disordered" evidence="1">
    <location>
        <begin position="341"/>
        <end position="375"/>
    </location>
</feature>
<name>A0A2G8S5A0_9APHY</name>
<dbReference type="Proteomes" id="UP000230002">
    <property type="component" value="Unassembled WGS sequence"/>
</dbReference>
<evidence type="ECO:0000313" key="3">
    <source>
        <dbReference type="Proteomes" id="UP000230002"/>
    </source>
</evidence>
<dbReference type="EMBL" id="AYKW01000023">
    <property type="protein sequence ID" value="PIL28953.1"/>
    <property type="molecule type" value="Genomic_DNA"/>
</dbReference>
<feature type="region of interest" description="Disordered" evidence="1">
    <location>
        <begin position="22"/>
        <end position="42"/>
    </location>
</feature>
<comment type="caution">
    <text evidence="2">The sequence shown here is derived from an EMBL/GenBank/DDBJ whole genome shotgun (WGS) entry which is preliminary data.</text>
</comment>
<dbReference type="InterPro" id="IPR032675">
    <property type="entry name" value="LRR_dom_sf"/>
</dbReference>
<dbReference type="OrthoDB" id="3270220at2759"/>
<reference evidence="2 3" key="1">
    <citation type="journal article" date="2015" name="Sci. Rep.">
        <title>Chromosome-level genome map provides insights into diverse defense mechanisms in the medicinal fungus Ganoderma sinense.</title>
        <authorList>
            <person name="Zhu Y."/>
            <person name="Xu J."/>
            <person name="Sun C."/>
            <person name="Zhou S."/>
            <person name="Xu H."/>
            <person name="Nelson D.R."/>
            <person name="Qian J."/>
            <person name="Song J."/>
            <person name="Luo H."/>
            <person name="Xiang L."/>
            <person name="Li Y."/>
            <person name="Xu Z."/>
            <person name="Ji A."/>
            <person name="Wang L."/>
            <person name="Lu S."/>
            <person name="Hayward A."/>
            <person name="Sun W."/>
            <person name="Li X."/>
            <person name="Schwartz D.C."/>
            <person name="Wang Y."/>
            <person name="Chen S."/>
        </authorList>
    </citation>
    <scope>NUCLEOTIDE SEQUENCE [LARGE SCALE GENOMIC DNA]</scope>
    <source>
        <strain evidence="2 3">ZZ0214-1</strain>
    </source>
</reference>
<evidence type="ECO:0000256" key="1">
    <source>
        <dbReference type="SAM" id="MobiDB-lite"/>
    </source>
</evidence>
<sequence length="619" mass="70217">MFSRAWATFRSLLFPCDLSPSWPRSQSRIPNHRRLEGSPPRKRLKHALSPELDHYHLLPLSPLEAVNVDVFRLIADELHHQGGSLHNLSLSSRKLRQLSSPILFSRCKWMVLSVGDPAGPLYSYDPSAEPPEVICPFVRYLNVYWAFRYDGDVEQFRTLLGCFPSICSVTFIGTQGLISWPVIRSCLINPRITSLSFDARSTDRFNSPPYLTDDTVTSSLERLSLTTTMWREHANVTSPTGTRHRIIPRDMNEVYRVERECLTAILLTMNNTATSVTIPIETAPLREMSKIPWPKLRHLCLRGRFLDGSQPTALQVLLPSLPLLETLSVVAARSKHLARPRLARSSTLDENRASSSTAPSHNPPVASSSSSVVVERPPTPPAMAILPRLRSLTIAYPNPEDAIFSIDVKLTHLSLRDCPRFYNFVAYGGERIGPQWGWNMPILNQTQCLSILRRMSLHQLTSLELVYMIPAAQSGDDSDLLTYVGTALPALSHLEIHRYRFRRVEQVNHIAIARKLASAKSLRTVRLNLDFHDDHGAYCGNPEKRGRWRDTFMRQRGPEILAIMQECPLLEHVALLYHGSPSATWVEFRTDRCPGPRVVLEYDSEHVDSEPLNKKWIRV</sequence>
<feature type="compositionally biased region" description="Low complexity" evidence="1">
    <location>
        <begin position="359"/>
        <end position="375"/>
    </location>
</feature>
<dbReference type="AlphaFoldDB" id="A0A2G8S5A0"/>